<name>A0AAN5I7G4_9BILA</name>
<dbReference type="PANTHER" id="PTHR12607">
    <property type="entry name" value="ADENOMATOUS POLYPOSIS COLI PROTEIN FAMILY"/>
    <property type="match status" value="1"/>
</dbReference>
<evidence type="ECO:0000313" key="2">
    <source>
        <dbReference type="EMBL" id="GMR53206.1"/>
    </source>
</evidence>
<feature type="compositionally biased region" description="Pro residues" evidence="1">
    <location>
        <begin position="66"/>
        <end position="76"/>
    </location>
</feature>
<dbReference type="AlphaFoldDB" id="A0AAN5I7G4"/>
<keyword evidence="3" id="KW-1185">Reference proteome</keyword>
<feature type="compositionally biased region" description="Polar residues" evidence="1">
    <location>
        <begin position="392"/>
        <end position="401"/>
    </location>
</feature>
<proteinExistence type="predicted"/>
<dbReference type="GO" id="GO:0008013">
    <property type="term" value="F:beta-catenin binding"/>
    <property type="evidence" value="ECO:0007669"/>
    <property type="project" value="InterPro"/>
</dbReference>
<feature type="compositionally biased region" description="Acidic residues" evidence="1">
    <location>
        <begin position="123"/>
        <end position="135"/>
    </location>
</feature>
<dbReference type="EMBL" id="BTRK01000005">
    <property type="protein sequence ID" value="GMR53206.1"/>
    <property type="molecule type" value="Genomic_DNA"/>
</dbReference>
<feature type="region of interest" description="Disordered" evidence="1">
    <location>
        <begin position="116"/>
        <end position="135"/>
    </location>
</feature>
<dbReference type="GO" id="GO:0001708">
    <property type="term" value="P:cell fate specification"/>
    <property type="evidence" value="ECO:0007669"/>
    <property type="project" value="TreeGrafter"/>
</dbReference>
<protein>
    <submittedName>
        <fullName evidence="2">Uncharacterized protein</fullName>
    </submittedName>
</protein>
<organism evidence="2 3">
    <name type="scientific">Pristionchus mayeri</name>
    <dbReference type="NCBI Taxonomy" id="1317129"/>
    <lineage>
        <taxon>Eukaryota</taxon>
        <taxon>Metazoa</taxon>
        <taxon>Ecdysozoa</taxon>
        <taxon>Nematoda</taxon>
        <taxon>Chromadorea</taxon>
        <taxon>Rhabditida</taxon>
        <taxon>Rhabditina</taxon>
        <taxon>Diplogasteromorpha</taxon>
        <taxon>Diplogasteroidea</taxon>
        <taxon>Neodiplogasteridae</taxon>
        <taxon>Pristionchus</taxon>
    </lineage>
</organism>
<feature type="compositionally biased region" description="Acidic residues" evidence="1">
    <location>
        <begin position="289"/>
        <end position="298"/>
    </location>
</feature>
<dbReference type="GO" id="GO:0005881">
    <property type="term" value="C:cytoplasmic microtubule"/>
    <property type="evidence" value="ECO:0007669"/>
    <property type="project" value="TreeGrafter"/>
</dbReference>
<comment type="caution">
    <text evidence="2">The sequence shown here is derived from an EMBL/GenBank/DDBJ whole genome shotgun (WGS) entry which is preliminary data.</text>
</comment>
<feature type="region of interest" description="Disordered" evidence="1">
    <location>
        <begin position="212"/>
        <end position="253"/>
    </location>
</feature>
<evidence type="ECO:0000256" key="1">
    <source>
        <dbReference type="SAM" id="MobiDB-lite"/>
    </source>
</evidence>
<feature type="compositionally biased region" description="Basic and acidic residues" evidence="1">
    <location>
        <begin position="402"/>
        <end position="416"/>
    </location>
</feature>
<dbReference type="GO" id="GO:0007389">
    <property type="term" value="P:pattern specification process"/>
    <property type="evidence" value="ECO:0007669"/>
    <property type="project" value="TreeGrafter"/>
</dbReference>
<feature type="compositionally biased region" description="Low complexity" evidence="1">
    <location>
        <begin position="474"/>
        <end position="505"/>
    </location>
</feature>
<dbReference type="GO" id="GO:0016342">
    <property type="term" value="C:catenin complex"/>
    <property type="evidence" value="ECO:0007669"/>
    <property type="project" value="TreeGrafter"/>
</dbReference>
<accession>A0AAN5I7G4</accession>
<feature type="compositionally biased region" description="Low complexity" evidence="1">
    <location>
        <begin position="553"/>
        <end position="575"/>
    </location>
</feature>
<feature type="region of interest" description="Disordered" evidence="1">
    <location>
        <begin position="387"/>
        <end position="620"/>
    </location>
</feature>
<reference evidence="3" key="1">
    <citation type="submission" date="2022-10" db="EMBL/GenBank/DDBJ databases">
        <title>Genome assembly of Pristionchus species.</title>
        <authorList>
            <person name="Yoshida K."/>
            <person name="Sommer R.J."/>
        </authorList>
    </citation>
    <scope>NUCLEOTIDE SEQUENCE [LARGE SCALE GENOMIC DNA]</scope>
    <source>
        <strain evidence="3">RS5460</strain>
    </source>
</reference>
<feature type="compositionally biased region" description="Polar residues" evidence="1">
    <location>
        <begin position="506"/>
        <end position="541"/>
    </location>
</feature>
<dbReference type="GO" id="GO:0030877">
    <property type="term" value="C:beta-catenin destruction complex"/>
    <property type="evidence" value="ECO:0007669"/>
    <property type="project" value="TreeGrafter"/>
</dbReference>
<dbReference type="GO" id="GO:0016477">
    <property type="term" value="P:cell migration"/>
    <property type="evidence" value="ECO:0007669"/>
    <property type="project" value="TreeGrafter"/>
</dbReference>
<dbReference type="PANTHER" id="PTHR12607:SF12">
    <property type="entry name" value="APC-LIKE, ISOFORM A-RELATED"/>
    <property type="match status" value="1"/>
</dbReference>
<feature type="compositionally biased region" description="Low complexity" evidence="1">
    <location>
        <begin position="77"/>
        <end position="92"/>
    </location>
</feature>
<evidence type="ECO:0000313" key="3">
    <source>
        <dbReference type="Proteomes" id="UP001328107"/>
    </source>
</evidence>
<feature type="region of interest" description="Disordered" evidence="1">
    <location>
        <begin position="278"/>
        <end position="298"/>
    </location>
</feature>
<dbReference type="GO" id="GO:0007399">
    <property type="term" value="P:nervous system development"/>
    <property type="evidence" value="ECO:0007669"/>
    <property type="project" value="TreeGrafter"/>
</dbReference>
<dbReference type="GO" id="GO:0007026">
    <property type="term" value="P:negative regulation of microtubule depolymerization"/>
    <property type="evidence" value="ECO:0007669"/>
    <property type="project" value="TreeGrafter"/>
</dbReference>
<feature type="region of interest" description="Disordered" evidence="1">
    <location>
        <begin position="331"/>
        <end position="352"/>
    </location>
</feature>
<dbReference type="GO" id="GO:0008017">
    <property type="term" value="F:microtubule binding"/>
    <property type="evidence" value="ECO:0007669"/>
    <property type="project" value="TreeGrafter"/>
</dbReference>
<feature type="region of interest" description="Disordered" evidence="1">
    <location>
        <begin position="1"/>
        <end position="111"/>
    </location>
</feature>
<feature type="compositionally biased region" description="Pro residues" evidence="1">
    <location>
        <begin position="47"/>
        <end position="57"/>
    </location>
</feature>
<feature type="compositionally biased region" description="Polar residues" evidence="1">
    <location>
        <begin position="611"/>
        <end position="620"/>
    </location>
</feature>
<dbReference type="GO" id="GO:0090090">
    <property type="term" value="P:negative regulation of canonical Wnt signaling pathway"/>
    <property type="evidence" value="ECO:0007669"/>
    <property type="project" value="TreeGrafter"/>
</dbReference>
<gene>
    <name evidence="2" type="ORF">PMAYCL1PPCAC_23401</name>
</gene>
<feature type="compositionally biased region" description="Low complexity" evidence="1">
    <location>
        <begin position="218"/>
        <end position="248"/>
    </location>
</feature>
<feature type="compositionally biased region" description="Low complexity" evidence="1">
    <location>
        <begin position="15"/>
        <end position="42"/>
    </location>
</feature>
<feature type="compositionally biased region" description="Basic and acidic residues" evidence="1">
    <location>
        <begin position="598"/>
        <end position="609"/>
    </location>
</feature>
<dbReference type="InterPro" id="IPR026818">
    <property type="entry name" value="Apc_fam"/>
</dbReference>
<dbReference type="GO" id="GO:0045295">
    <property type="term" value="F:gamma-catenin binding"/>
    <property type="evidence" value="ECO:0007669"/>
    <property type="project" value="TreeGrafter"/>
</dbReference>
<sequence length="620" mass="66313">MGSPSPLYGNMDTIRAAAQQQAQQQQSMHVQQRRQIQLQQQQAPPNYGCPPPHPIPEGFPIATTFAPPPGMAPPHSFPSTSFAPPPFSIGGTTANGGGGQEEEVLGANGPPTLEVEREREGEGGEEYDYDDEDDELSTQVTRSGSMENIDDDGLSHDISGFQSNVETANNSCRLSPISYSDLPDSPTQCAALRDNTVQLSLPSFPIPSSTLVPTMPFGTGPHSSSDGSSGGLSSSHTHSSHTTPHATSAEQTPTYSSLNAHYTYDSPRFGALRIAAEDSAPSTSHEVEERSEDDDDDYGVYEEDILDRSIQEALLQREEKRDHLNSFLLGSISSALPPDRSPSKSSRYSNTSTLKEDDLLAAAIESAMPKIGSLSSPRGTLMQLPKNGVARWSTTTTTEGQKMSERGERGEGRKEEEESEESDEEGGPMGGSLVGTMPRDVEEEMEAERIAIDCSSLKRKPRPPRTSLLPRQMATPTSTRTTRQATPTSNGRPSPRPSSIGRPRPLTSTPASSKSRLSKFPSTPRVSAVTLSGTPNGNSHPEATPPPTTNGRATPTSTSSASLQATSSSTSSTMSRLKKPTASAVVPPYNYQIPKSSPRFEKEGKEGEKSANGQMLVTTV</sequence>
<dbReference type="Proteomes" id="UP001328107">
    <property type="component" value="Unassembled WGS sequence"/>
</dbReference>
<feature type="compositionally biased region" description="Acidic residues" evidence="1">
    <location>
        <begin position="417"/>
        <end position="426"/>
    </location>
</feature>
<feature type="compositionally biased region" description="Polar residues" evidence="1">
    <location>
        <begin position="343"/>
        <end position="352"/>
    </location>
</feature>